<sequence>MRKKLTQYGLTAALAMGAAGILPANVYGAVNTYNLPGGNGKMIVISGGNENCFPGNSGGLPDFDFGQIPGWPGNGGSDNVIPGLPDTDIPGDDLPDSDFPDHDIPGNEDGNMSSQILQVLDLVNEERAKAGVSPLTLNQKAVSAAQVRAQEIAVNFSHTRPDGTGYSTALKAAGLNFTRSGENIAYGQRSAEAVMNSWMNSSGHRANILSSQYDSIGIGHYQNASGVNYWVQLFVK</sequence>
<dbReference type="PANTHER" id="PTHR31157">
    <property type="entry name" value="SCP DOMAIN-CONTAINING PROTEIN"/>
    <property type="match status" value="1"/>
</dbReference>
<reference evidence="4" key="2">
    <citation type="journal article" date="2021" name="PeerJ">
        <title>Extensive microbial diversity within the chicken gut microbiome revealed by metagenomics and culture.</title>
        <authorList>
            <person name="Gilroy R."/>
            <person name="Ravi A."/>
            <person name="Getino M."/>
            <person name="Pursley I."/>
            <person name="Horton D.L."/>
            <person name="Alikhan N.F."/>
            <person name="Baker D."/>
            <person name="Gharbi K."/>
            <person name="Hall N."/>
            <person name="Watson M."/>
            <person name="Adriaenssens E.M."/>
            <person name="Foster-Nyarko E."/>
            <person name="Jarju S."/>
            <person name="Secka A."/>
            <person name="Antonio M."/>
            <person name="Oren A."/>
            <person name="Chaudhuri R.R."/>
            <person name="La Ragione R."/>
            <person name="Hildebrand F."/>
            <person name="Pallen M.J."/>
        </authorList>
    </citation>
    <scope>NUCLEOTIDE SEQUENCE</scope>
    <source>
        <strain evidence="4">CHK123-3438</strain>
    </source>
</reference>
<dbReference type="AlphaFoldDB" id="A0A9D1KFH1"/>
<name>A0A9D1KFH1_9FIRM</name>
<feature type="chain" id="PRO_5039283488" evidence="2">
    <location>
        <begin position="25"/>
        <end position="236"/>
    </location>
</feature>
<dbReference type="PANTHER" id="PTHR31157:SF1">
    <property type="entry name" value="SCP DOMAIN-CONTAINING PROTEIN"/>
    <property type="match status" value="1"/>
</dbReference>
<organism evidence="4 5">
    <name type="scientific">Candidatus Caccovicinus merdipullorum</name>
    <dbReference type="NCBI Taxonomy" id="2840724"/>
    <lineage>
        <taxon>Bacteria</taxon>
        <taxon>Bacillati</taxon>
        <taxon>Bacillota</taxon>
        <taxon>Clostridia</taxon>
        <taxon>Eubacteriales</taxon>
        <taxon>Candidatus Caccovicinus</taxon>
    </lineage>
</organism>
<dbReference type="InterPro" id="IPR014044">
    <property type="entry name" value="CAP_dom"/>
</dbReference>
<dbReference type="InterPro" id="IPR035940">
    <property type="entry name" value="CAP_sf"/>
</dbReference>
<dbReference type="EMBL" id="DVKS01000107">
    <property type="protein sequence ID" value="HIT41710.1"/>
    <property type="molecule type" value="Genomic_DNA"/>
</dbReference>
<dbReference type="Proteomes" id="UP000886860">
    <property type="component" value="Unassembled WGS sequence"/>
</dbReference>
<feature type="domain" description="SCP" evidence="3">
    <location>
        <begin position="120"/>
        <end position="234"/>
    </location>
</feature>
<evidence type="ECO:0000256" key="1">
    <source>
        <dbReference type="SAM" id="MobiDB-lite"/>
    </source>
</evidence>
<keyword evidence="2" id="KW-0732">Signal</keyword>
<evidence type="ECO:0000313" key="4">
    <source>
        <dbReference type="EMBL" id="HIT41710.1"/>
    </source>
</evidence>
<dbReference type="CDD" id="cd05379">
    <property type="entry name" value="CAP_bacterial"/>
    <property type="match status" value="1"/>
</dbReference>
<dbReference type="Pfam" id="PF00188">
    <property type="entry name" value="CAP"/>
    <property type="match status" value="1"/>
</dbReference>
<comment type="caution">
    <text evidence="4">The sequence shown here is derived from an EMBL/GenBank/DDBJ whole genome shotgun (WGS) entry which is preliminary data.</text>
</comment>
<protein>
    <submittedName>
        <fullName evidence="4">CAP domain-containing protein</fullName>
    </submittedName>
</protein>
<feature type="region of interest" description="Disordered" evidence="1">
    <location>
        <begin position="71"/>
        <end position="90"/>
    </location>
</feature>
<evidence type="ECO:0000313" key="5">
    <source>
        <dbReference type="Proteomes" id="UP000886860"/>
    </source>
</evidence>
<evidence type="ECO:0000259" key="3">
    <source>
        <dbReference type="Pfam" id="PF00188"/>
    </source>
</evidence>
<proteinExistence type="predicted"/>
<reference evidence="4" key="1">
    <citation type="submission" date="2020-10" db="EMBL/GenBank/DDBJ databases">
        <authorList>
            <person name="Gilroy R."/>
        </authorList>
    </citation>
    <scope>NUCLEOTIDE SEQUENCE</scope>
    <source>
        <strain evidence="4">CHK123-3438</strain>
    </source>
</reference>
<dbReference type="Gene3D" id="3.40.33.10">
    <property type="entry name" value="CAP"/>
    <property type="match status" value="1"/>
</dbReference>
<evidence type="ECO:0000256" key="2">
    <source>
        <dbReference type="SAM" id="SignalP"/>
    </source>
</evidence>
<gene>
    <name evidence="4" type="ORF">IAB60_06370</name>
</gene>
<dbReference type="SUPFAM" id="SSF55797">
    <property type="entry name" value="PR-1-like"/>
    <property type="match status" value="1"/>
</dbReference>
<accession>A0A9D1KFH1</accession>
<feature type="signal peptide" evidence="2">
    <location>
        <begin position="1"/>
        <end position="24"/>
    </location>
</feature>